<dbReference type="Proteomes" id="UP000735302">
    <property type="component" value="Unassembled WGS sequence"/>
</dbReference>
<comment type="caution">
    <text evidence="1">The sequence shown here is derived from an EMBL/GenBank/DDBJ whole genome shotgun (WGS) entry which is preliminary data.</text>
</comment>
<proteinExistence type="predicted"/>
<keyword evidence="2" id="KW-1185">Reference proteome</keyword>
<evidence type="ECO:0000313" key="2">
    <source>
        <dbReference type="Proteomes" id="UP000735302"/>
    </source>
</evidence>
<protein>
    <submittedName>
        <fullName evidence="1">Uncharacterized protein</fullName>
    </submittedName>
</protein>
<sequence>MSCGELTLMKSTADVRRVRGAGRQTASLQFHQQHTTGCQFTVWSNTLVMSGTLQTSLQCHEQRPADVTSSVMSGTLQTSLQCHEQRPADVTPVP</sequence>
<gene>
    <name evidence="1" type="ORF">PoB_006412600</name>
</gene>
<reference evidence="1 2" key="1">
    <citation type="journal article" date="2021" name="Elife">
        <title>Chloroplast acquisition without the gene transfer in kleptoplastic sea slugs, Plakobranchus ocellatus.</title>
        <authorList>
            <person name="Maeda T."/>
            <person name="Takahashi S."/>
            <person name="Yoshida T."/>
            <person name="Shimamura S."/>
            <person name="Takaki Y."/>
            <person name="Nagai Y."/>
            <person name="Toyoda A."/>
            <person name="Suzuki Y."/>
            <person name="Arimoto A."/>
            <person name="Ishii H."/>
            <person name="Satoh N."/>
            <person name="Nishiyama T."/>
            <person name="Hasebe M."/>
            <person name="Maruyama T."/>
            <person name="Minagawa J."/>
            <person name="Obokata J."/>
            <person name="Shigenobu S."/>
        </authorList>
    </citation>
    <scope>NUCLEOTIDE SEQUENCE [LARGE SCALE GENOMIC DNA]</scope>
</reference>
<dbReference type="EMBL" id="BLXT01007282">
    <property type="protein sequence ID" value="GFO37621.1"/>
    <property type="molecule type" value="Genomic_DNA"/>
</dbReference>
<name>A0AAV4D0W3_9GAST</name>
<accession>A0AAV4D0W3</accession>
<evidence type="ECO:0000313" key="1">
    <source>
        <dbReference type="EMBL" id="GFO37621.1"/>
    </source>
</evidence>
<organism evidence="1 2">
    <name type="scientific">Plakobranchus ocellatus</name>
    <dbReference type="NCBI Taxonomy" id="259542"/>
    <lineage>
        <taxon>Eukaryota</taxon>
        <taxon>Metazoa</taxon>
        <taxon>Spiralia</taxon>
        <taxon>Lophotrochozoa</taxon>
        <taxon>Mollusca</taxon>
        <taxon>Gastropoda</taxon>
        <taxon>Heterobranchia</taxon>
        <taxon>Euthyneura</taxon>
        <taxon>Panpulmonata</taxon>
        <taxon>Sacoglossa</taxon>
        <taxon>Placobranchoidea</taxon>
        <taxon>Plakobranchidae</taxon>
        <taxon>Plakobranchus</taxon>
    </lineage>
</organism>
<dbReference type="AlphaFoldDB" id="A0AAV4D0W3"/>